<accession>A0A9D0ZNC5</accession>
<protein>
    <submittedName>
        <fullName evidence="2">Uncharacterized protein</fullName>
    </submittedName>
</protein>
<organism evidence="2 3">
    <name type="scientific">Candidatus Pullichristensenella stercorigallinarum</name>
    <dbReference type="NCBI Taxonomy" id="2840909"/>
    <lineage>
        <taxon>Bacteria</taxon>
        <taxon>Bacillati</taxon>
        <taxon>Bacillota</taxon>
        <taxon>Clostridia</taxon>
        <taxon>Candidatus Pullichristensenella</taxon>
    </lineage>
</organism>
<sequence length="156" mass="17829">MKKEGIRIPSIAAKVFVFSFLGAGACACLVLTVLYALWGEFVTAAFTVVGMVVFIAGIRFEKRMGDDHYRLDEAGIQIVRDRKTTDFIPWKDMTGVVIRHAPYKGQNWMYFEFRMRKLEDGVCVEDKRVSIPSPILRSKRALILNQISRHELNEEA</sequence>
<evidence type="ECO:0000313" key="2">
    <source>
        <dbReference type="EMBL" id="HIQ83411.1"/>
    </source>
</evidence>
<evidence type="ECO:0000256" key="1">
    <source>
        <dbReference type="SAM" id="Phobius"/>
    </source>
</evidence>
<dbReference type="AlphaFoldDB" id="A0A9D0ZNC5"/>
<evidence type="ECO:0000313" key="3">
    <source>
        <dbReference type="Proteomes" id="UP000824260"/>
    </source>
</evidence>
<feature type="transmembrane region" description="Helical" evidence="1">
    <location>
        <begin position="41"/>
        <end position="60"/>
    </location>
</feature>
<name>A0A9D0ZNC5_9FIRM</name>
<gene>
    <name evidence="2" type="ORF">IAA52_09965</name>
</gene>
<reference evidence="2" key="2">
    <citation type="journal article" date="2021" name="PeerJ">
        <title>Extensive microbial diversity within the chicken gut microbiome revealed by metagenomics and culture.</title>
        <authorList>
            <person name="Gilroy R."/>
            <person name="Ravi A."/>
            <person name="Getino M."/>
            <person name="Pursley I."/>
            <person name="Horton D.L."/>
            <person name="Alikhan N.F."/>
            <person name="Baker D."/>
            <person name="Gharbi K."/>
            <person name="Hall N."/>
            <person name="Watson M."/>
            <person name="Adriaenssens E.M."/>
            <person name="Foster-Nyarko E."/>
            <person name="Jarju S."/>
            <person name="Secka A."/>
            <person name="Antonio M."/>
            <person name="Oren A."/>
            <person name="Chaudhuri R.R."/>
            <person name="La Ragione R."/>
            <person name="Hildebrand F."/>
            <person name="Pallen M.J."/>
        </authorList>
    </citation>
    <scope>NUCLEOTIDE SEQUENCE</scope>
    <source>
        <strain evidence="2">ChiSjej6B24-2974</strain>
    </source>
</reference>
<keyword evidence="1" id="KW-0812">Transmembrane</keyword>
<keyword evidence="1" id="KW-0472">Membrane</keyword>
<reference evidence="2" key="1">
    <citation type="submission" date="2020-10" db="EMBL/GenBank/DDBJ databases">
        <authorList>
            <person name="Gilroy R."/>
        </authorList>
    </citation>
    <scope>NUCLEOTIDE SEQUENCE</scope>
    <source>
        <strain evidence="2">ChiSjej6B24-2974</strain>
    </source>
</reference>
<feature type="transmembrane region" description="Helical" evidence="1">
    <location>
        <begin position="12"/>
        <end position="35"/>
    </location>
</feature>
<dbReference type="EMBL" id="DVFZ01000097">
    <property type="protein sequence ID" value="HIQ83411.1"/>
    <property type="molecule type" value="Genomic_DNA"/>
</dbReference>
<keyword evidence="1" id="KW-1133">Transmembrane helix</keyword>
<proteinExistence type="predicted"/>
<dbReference type="Proteomes" id="UP000824260">
    <property type="component" value="Unassembled WGS sequence"/>
</dbReference>
<comment type="caution">
    <text evidence="2">The sequence shown here is derived from an EMBL/GenBank/DDBJ whole genome shotgun (WGS) entry which is preliminary data.</text>
</comment>
<dbReference type="PROSITE" id="PS51257">
    <property type="entry name" value="PROKAR_LIPOPROTEIN"/>
    <property type="match status" value="1"/>
</dbReference>